<dbReference type="InterPro" id="IPR009057">
    <property type="entry name" value="Homeodomain-like_sf"/>
</dbReference>
<dbReference type="Gene3D" id="1.10.357.10">
    <property type="entry name" value="Tetracycline Repressor, domain 2"/>
    <property type="match status" value="1"/>
</dbReference>
<feature type="domain" description="HTH tetR-type" evidence="3">
    <location>
        <begin position="1"/>
        <end position="61"/>
    </location>
</feature>
<feature type="DNA-binding region" description="H-T-H motif" evidence="2">
    <location>
        <begin position="24"/>
        <end position="43"/>
    </location>
</feature>
<dbReference type="Proteomes" id="UP000188836">
    <property type="component" value="Unassembled WGS sequence"/>
</dbReference>
<dbReference type="InterPro" id="IPR050109">
    <property type="entry name" value="HTH-type_TetR-like_transc_reg"/>
</dbReference>
<dbReference type="PANTHER" id="PTHR30055:SF219">
    <property type="entry name" value="TRANSCRIPTIONAL REGULATORY PROTEIN"/>
    <property type="match status" value="1"/>
</dbReference>
<reference evidence="4 5" key="1">
    <citation type="journal article" date="2016" name="Antonie Van Leeuwenhoek">
        <title>Nocardia donostiensis sp. nov., isolated from human respiratory specimens.</title>
        <authorList>
            <person name="Ercibengoa M."/>
            <person name="Bell M."/>
            <person name="Marimon J.M."/>
            <person name="Humrighouse B."/>
            <person name="Klenk H.P."/>
            <person name="Potter G."/>
            <person name="Perez-Trallero E."/>
        </authorList>
    </citation>
    <scope>NUCLEOTIDE SEQUENCE [LARGE SCALE GENOMIC DNA]</scope>
    <source>
        <strain evidence="4 5">X1655</strain>
    </source>
</reference>
<evidence type="ECO:0000259" key="3">
    <source>
        <dbReference type="PROSITE" id="PS50977"/>
    </source>
</evidence>
<dbReference type="GO" id="GO:0000976">
    <property type="term" value="F:transcription cis-regulatory region binding"/>
    <property type="evidence" value="ECO:0007669"/>
    <property type="project" value="TreeGrafter"/>
</dbReference>
<dbReference type="InterPro" id="IPR001647">
    <property type="entry name" value="HTH_TetR"/>
</dbReference>
<accession>A0A1V2TD53</accession>
<dbReference type="GO" id="GO:0003700">
    <property type="term" value="F:DNA-binding transcription factor activity"/>
    <property type="evidence" value="ECO:0007669"/>
    <property type="project" value="TreeGrafter"/>
</dbReference>
<dbReference type="OrthoDB" id="5243387at2"/>
<protein>
    <submittedName>
        <fullName evidence="4">TetR family transcriptional regulator</fullName>
    </submittedName>
</protein>
<dbReference type="RefSeq" id="WP_077118742.1">
    <property type="nucleotide sequence ID" value="NZ_LOKT01000009.1"/>
</dbReference>
<dbReference type="Pfam" id="PF00440">
    <property type="entry name" value="TetR_N"/>
    <property type="match status" value="1"/>
</dbReference>
<dbReference type="PRINTS" id="PR00455">
    <property type="entry name" value="HTHTETR"/>
</dbReference>
<proteinExistence type="predicted"/>
<organism evidence="4 5">
    <name type="scientific">Nocardia donostiensis</name>
    <dbReference type="NCBI Taxonomy" id="1538463"/>
    <lineage>
        <taxon>Bacteria</taxon>
        <taxon>Bacillati</taxon>
        <taxon>Actinomycetota</taxon>
        <taxon>Actinomycetes</taxon>
        <taxon>Mycobacteriales</taxon>
        <taxon>Nocardiaceae</taxon>
        <taxon>Nocardia</taxon>
    </lineage>
</organism>
<gene>
    <name evidence="4" type="ORF">B0T46_17945</name>
</gene>
<dbReference type="EMBL" id="MUMY01000015">
    <property type="protein sequence ID" value="ONM47442.1"/>
    <property type="molecule type" value="Genomic_DNA"/>
</dbReference>
<dbReference type="PANTHER" id="PTHR30055">
    <property type="entry name" value="HTH-TYPE TRANSCRIPTIONAL REGULATOR RUTR"/>
    <property type="match status" value="1"/>
</dbReference>
<evidence type="ECO:0000256" key="1">
    <source>
        <dbReference type="ARBA" id="ARBA00023125"/>
    </source>
</evidence>
<comment type="caution">
    <text evidence="4">The sequence shown here is derived from an EMBL/GenBank/DDBJ whole genome shotgun (WGS) entry which is preliminary data.</text>
</comment>
<dbReference type="InterPro" id="IPR036271">
    <property type="entry name" value="Tet_transcr_reg_TetR-rel_C_sf"/>
</dbReference>
<dbReference type="PROSITE" id="PS50977">
    <property type="entry name" value="HTH_TETR_2"/>
    <property type="match status" value="1"/>
</dbReference>
<evidence type="ECO:0000313" key="4">
    <source>
        <dbReference type="EMBL" id="ONM47442.1"/>
    </source>
</evidence>
<keyword evidence="5" id="KW-1185">Reference proteome</keyword>
<sequence length="191" mass="20407">MGNKEDLLAAARSCIYERGFAATTARDIATKAGVSLAAIGYHFGSKDRLLTEAFTEETGREIGDALDERITAAGKGRSPAAAFPLVWEGIAELFERNREVLVASLENLVRIQRTPSEQTRMGEMAVLAVSDIAAEVAQAHPELGETQAKAVAWLYFTLLNGLVLQWMGDPEGDLPSGEELAIAIAALAPHG</sequence>
<dbReference type="SUPFAM" id="SSF48498">
    <property type="entry name" value="Tetracyclin repressor-like, C-terminal domain"/>
    <property type="match status" value="1"/>
</dbReference>
<evidence type="ECO:0000313" key="5">
    <source>
        <dbReference type="Proteomes" id="UP000188836"/>
    </source>
</evidence>
<keyword evidence="1 2" id="KW-0238">DNA-binding</keyword>
<dbReference type="AlphaFoldDB" id="A0A1V2TD53"/>
<name>A0A1V2TD53_9NOCA</name>
<dbReference type="STRING" id="1538463.B0T36_15100"/>
<evidence type="ECO:0000256" key="2">
    <source>
        <dbReference type="PROSITE-ProRule" id="PRU00335"/>
    </source>
</evidence>
<dbReference type="SUPFAM" id="SSF46689">
    <property type="entry name" value="Homeodomain-like"/>
    <property type="match status" value="1"/>
</dbReference>